<dbReference type="RefSeq" id="WP_184759750.1">
    <property type="nucleotide sequence ID" value="NZ_BAABEK010000076.1"/>
</dbReference>
<dbReference type="Gene3D" id="3.40.50.1240">
    <property type="entry name" value="Phosphoglycerate mutase-like"/>
    <property type="match status" value="1"/>
</dbReference>
<accession>A0A7W7S5W3</accession>
<dbReference type="CDD" id="cd07067">
    <property type="entry name" value="HP_PGM_like"/>
    <property type="match status" value="1"/>
</dbReference>
<dbReference type="AlphaFoldDB" id="A0A7W7S5W3"/>
<dbReference type="PANTHER" id="PTHR48100:SF1">
    <property type="entry name" value="HISTIDINE PHOSPHATASE FAMILY PROTEIN-RELATED"/>
    <property type="match status" value="1"/>
</dbReference>
<dbReference type="SUPFAM" id="SSF53254">
    <property type="entry name" value="Phosphoglycerate mutase-like"/>
    <property type="match status" value="1"/>
</dbReference>
<sequence>MTTTVVLARHGRTSWHHPNRYTGRSDIGLDDVGTDQARALAAWAPSQGFTSLASSHLSRAVATLAPVAAALGQPPAVDPRLRELDFGIAEGRTLADVRADRPDVADRFVADPSGDHFPGGEAPPDAVTRAMAGLGDLVTADPGGRILVVAHSTLIRLLVCAVLGVPLGDYRRRLPSLDPVSTTTFRFSGGDGPVALLAYNVPVSRGWTA</sequence>
<proteinExistence type="predicted"/>
<dbReference type="InterPro" id="IPR050275">
    <property type="entry name" value="PGM_Phosphatase"/>
</dbReference>
<dbReference type="Pfam" id="PF00300">
    <property type="entry name" value="His_Phos_1"/>
    <property type="match status" value="1"/>
</dbReference>
<dbReference type="GO" id="GO:0005737">
    <property type="term" value="C:cytoplasm"/>
    <property type="evidence" value="ECO:0007669"/>
    <property type="project" value="TreeGrafter"/>
</dbReference>
<evidence type="ECO:0000313" key="3">
    <source>
        <dbReference type="Proteomes" id="UP000534286"/>
    </source>
</evidence>
<protein>
    <submittedName>
        <fullName evidence="2">Putative phosphoglycerate mutase</fullName>
        <ecNumber evidence="2">5.4.2.12</ecNumber>
    </submittedName>
</protein>
<reference evidence="2 3" key="1">
    <citation type="submission" date="2020-08" db="EMBL/GenBank/DDBJ databases">
        <title>Sequencing the genomes of 1000 actinobacteria strains.</title>
        <authorList>
            <person name="Klenk H.-P."/>
        </authorList>
    </citation>
    <scope>NUCLEOTIDE SEQUENCE [LARGE SCALE GENOMIC DNA]</scope>
    <source>
        <strain evidence="2 3">DSM 43023</strain>
    </source>
</reference>
<keyword evidence="2" id="KW-0413">Isomerase</keyword>
<dbReference type="GO" id="GO:0016791">
    <property type="term" value="F:phosphatase activity"/>
    <property type="evidence" value="ECO:0007669"/>
    <property type="project" value="TreeGrafter"/>
</dbReference>
<dbReference type="GO" id="GO:0004619">
    <property type="term" value="F:phosphoglycerate mutase activity"/>
    <property type="evidence" value="ECO:0007669"/>
    <property type="project" value="UniProtKB-EC"/>
</dbReference>
<dbReference type="EC" id="5.4.2.12" evidence="2"/>
<dbReference type="Proteomes" id="UP000534286">
    <property type="component" value="Unassembled WGS sequence"/>
</dbReference>
<dbReference type="InterPro" id="IPR013078">
    <property type="entry name" value="His_Pase_superF_clade-1"/>
</dbReference>
<dbReference type="InterPro" id="IPR029033">
    <property type="entry name" value="His_PPase_superfam"/>
</dbReference>
<evidence type="ECO:0000313" key="2">
    <source>
        <dbReference type="EMBL" id="MBB4943838.1"/>
    </source>
</evidence>
<dbReference type="PANTHER" id="PTHR48100">
    <property type="entry name" value="BROAD-SPECIFICITY PHOSPHATASE YOR283W-RELATED"/>
    <property type="match status" value="1"/>
</dbReference>
<evidence type="ECO:0000256" key="1">
    <source>
        <dbReference type="PIRSR" id="PIRSR613078-2"/>
    </source>
</evidence>
<comment type="caution">
    <text evidence="2">The sequence shown here is derived from an EMBL/GenBank/DDBJ whole genome shotgun (WGS) entry which is preliminary data.</text>
</comment>
<feature type="binding site" evidence="1">
    <location>
        <position position="59"/>
    </location>
    <ligand>
        <name>substrate</name>
    </ligand>
</feature>
<feature type="binding site" evidence="1">
    <location>
        <begin position="22"/>
        <end position="23"/>
    </location>
    <ligand>
        <name>substrate</name>
    </ligand>
</feature>
<dbReference type="SMART" id="SM00855">
    <property type="entry name" value="PGAM"/>
    <property type="match status" value="1"/>
</dbReference>
<keyword evidence="3" id="KW-1185">Reference proteome</keyword>
<gene>
    <name evidence="2" type="ORF">FHR32_008239</name>
</gene>
<name>A0A7W7S5W3_9ACTN</name>
<dbReference type="EMBL" id="JACHJU010000006">
    <property type="protein sequence ID" value="MBB4943838.1"/>
    <property type="molecule type" value="Genomic_DNA"/>
</dbReference>
<organism evidence="2 3">
    <name type="scientific">Streptosporangium album</name>
    <dbReference type="NCBI Taxonomy" id="47479"/>
    <lineage>
        <taxon>Bacteria</taxon>
        <taxon>Bacillati</taxon>
        <taxon>Actinomycetota</taxon>
        <taxon>Actinomycetes</taxon>
        <taxon>Streptosporangiales</taxon>
        <taxon>Streptosporangiaceae</taxon>
        <taxon>Streptosporangium</taxon>
    </lineage>
</organism>